<dbReference type="AlphaFoldDB" id="A0A4E0R6T4"/>
<evidence type="ECO:0000256" key="6">
    <source>
        <dbReference type="ARBA" id="ARBA00023242"/>
    </source>
</evidence>
<proteinExistence type="inferred from homology"/>
<evidence type="ECO:0000256" key="2">
    <source>
        <dbReference type="ARBA" id="ARBA00004496"/>
    </source>
</evidence>
<sequence length="752" mass="83397">MSEYNAKTVFLLDHTTHFKQPSGDEIVMDGSSKMCNNKRVFRKSIWSNVTDAVLQYCRIAYDVFSSEKPFSVITFDTEEKIHSIWLEEDQTIETLWNIFSHEGSPAEFQLDLGKCVCMPGLEPACNMLQMLSPMQKTYKDSSTNVGRVIIISAHMRSYIPSWIPHILRILNESPDSSGYTKVTASEWLFIDLVSGDEPREHMGETVPEPVDLPPDVNSSSHRFLYHRLPTESIDLYRGLMRLVETHYNLASTLVQDIPMKEEANTNSSSAMYGVELIHQAQAHDLLQRVGLADQLLIRTDEDAEKISFLQRPNSGFSKTLGIKWVTPKSADVGFMHYAIAAYRVTLADVGNRASTCLAQFVLGGRSVALAHRLPVSLPLMSQTQSELLPTYSNNEALLLTCHGSVMYLHVLAALCPLAHPPLVPLNTDRRSNQELTSEVRLQSFIGQLTRSARLAPASARLNYTVVPRERAQQHLGRSTRYWPLFESETFLGNNKLANPLFEHLPKEYLEPNEVVACSDAIDKLFSSLKHNVSLSSDLRKVGAKRTAPNLPVAPSLQAEAVALAVELDHLLSVYANLSAEHESLLRHWRTILNSTSSSSSATGGNGNTEHRTFSTMDLAGMVLVGKKVASGQTVSAILAVPEQLSQTMSSLKTLCKQLADGDKASTVDAASATISRKRHLPKDADTLDRKNTVLFEPANLVTFLQLLQPAKRPHLNANDSKLEFVGVATADSKGVCQLYRSLKDKEKEKTAT</sequence>
<dbReference type="InterPro" id="IPR019355">
    <property type="entry name" value="Cell_cycle_regulator_Mat89Bb"/>
</dbReference>
<comment type="subcellular location">
    <subcellularLocation>
        <location evidence="2">Cytoplasm</location>
    </subcellularLocation>
    <subcellularLocation>
        <location evidence="1">Nucleus</location>
    </subcellularLocation>
</comment>
<keyword evidence="3" id="KW-0963">Cytoplasm</keyword>
<evidence type="ECO:0000313" key="9">
    <source>
        <dbReference type="EMBL" id="THD22506.1"/>
    </source>
</evidence>
<evidence type="ECO:0000256" key="8">
    <source>
        <dbReference type="ARBA" id="ARBA00061603"/>
    </source>
</evidence>
<evidence type="ECO:0000256" key="4">
    <source>
        <dbReference type="ARBA" id="ARBA00022618"/>
    </source>
</evidence>
<keyword evidence="10" id="KW-1185">Reference proteome</keyword>
<dbReference type="GO" id="GO:0032039">
    <property type="term" value="C:integrator complex"/>
    <property type="evidence" value="ECO:0007669"/>
    <property type="project" value="TreeGrafter"/>
</dbReference>
<dbReference type="PANTHER" id="PTHR12955:SF1">
    <property type="entry name" value="INTEGRATOR COMPLEX SUBUNIT 13"/>
    <property type="match status" value="1"/>
</dbReference>
<dbReference type="PANTHER" id="PTHR12955">
    <property type="entry name" value="SARCOMA ANTIGEN NY-SAR-95-RELATED"/>
    <property type="match status" value="1"/>
</dbReference>
<dbReference type="Pfam" id="PF10221">
    <property type="entry name" value="Mat89Bb"/>
    <property type="match status" value="1"/>
</dbReference>
<keyword evidence="5" id="KW-0498">Mitosis</keyword>
<organism evidence="9 10">
    <name type="scientific">Fasciola hepatica</name>
    <name type="common">Liver fluke</name>
    <dbReference type="NCBI Taxonomy" id="6192"/>
    <lineage>
        <taxon>Eukaryota</taxon>
        <taxon>Metazoa</taxon>
        <taxon>Spiralia</taxon>
        <taxon>Lophotrochozoa</taxon>
        <taxon>Platyhelminthes</taxon>
        <taxon>Trematoda</taxon>
        <taxon>Digenea</taxon>
        <taxon>Plagiorchiida</taxon>
        <taxon>Echinostomata</taxon>
        <taxon>Echinostomatoidea</taxon>
        <taxon>Fasciolidae</taxon>
        <taxon>Fasciola</taxon>
    </lineage>
</organism>
<protein>
    <submittedName>
        <fullName evidence="9">Cell cycle regulator Mat89Bb</fullName>
    </submittedName>
</protein>
<keyword evidence="7" id="KW-0131">Cell cycle</keyword>
<dbReference type="GO" id="GO:0007346">
    <property type="term" value="P:regulation of mitotic cell cycle"/>
    <property type="evidence" value="ECO:0007669"/>
    <property type="project" value="TreeGrafter"/>
</dbReference>
<reference evidence="9" key="1">
    <citation type="submission" date="2019-03" db="EMBL/GenBank/DDBJ databases">
        <title>Improved annotation for the trematode Fasciola hepatica.</title>
        <authorList>
            <person name="Choi Y.-J."/>
            <person name="Martin J."/>
            <person name="Mitreva M."/>
        </authorList>
    </citation>
    <scope>NUCLEOTIDE SEQUENCE [LARGE SCALE GENOMIC DNA]</scope>
</reference>
<evidence type="ECO:0000256" key="7">
    <source>
        <dbReference type="ARBA" id="ARBA00023306"/>
    </source>
</evidence>
<dbReference type="GO" id="GO:0051642">
    <property type="term" value="P:centrosome localization"/>
    <property type="evidence" value="ECO:0007669"/>
    <property type="project" value="TreeGrafter"/>
</dbReference>
<dbReference type="EMBL" id="JXXN02002715">
    <property type="protein sequence ID" value="THD22506.1"/>
    <property type="molecule type" value="Genomic_DNA"/>
</dbReference>
<dbReference type="GO" id="GO:0051301">
    <property type="term" value="P:cell division"/>
    <property type="evidence" value="ECO:0007669"/>
    <property type="project" value="UniProtKB-KW"/>
</dbReference>
<dbReference type="Proteomes" id="UP000230066">
    <property type="component" value="Unassembled WGS sequence"/>
</dbReference>
<comment type="caution">
    <text evidence="9">The sequence shown here is derived from an EMBL/GenBank/DDBJ whole genome shotgun (WGS) entry which is preliminary data.</text>
</comment>
<accession>A0A4E0R6T4</accession>
<evidence type="ECO:0000256" key="5">
    <source>
        <dbReference type="ARBA" id="ARBA00022776"/>
    </source>
</evidence>
<gene>
    <name evidence="9" type="ORF">D915_006534</name>
</gene>
<keyword evidence="6" id="KW-0539">Nucleus</keyword>
<evidence type="ECO:0000256" key="3">
    <source>
        <dbReference type="ARBA" id="ARBA00022490"/>
    </source>
</evidence>
<comment type="similarity">
    <text evidence="8">Belongs to the Integrator subunit 13 family.</text>
</comment>
<dbReference type="GO" id="GO:0005737">
    <property type="term" value="C:cytoplasm"/>
    <property type="evidence" value="ECO:0007669"/>
    <property type="project" value="UniProtKB-SubCell"/>
</dbReference>
<evidence type="ECO:0000313" key="10">
    <source>
        <dbReference type="Proteomes" id="UP000230066"/>
    </source>
</evidence>
<evidence type="ECO:0000256" key="1">
    <source>
        <dbReference type="ARBA" id="ARBA00004123"/>
    </source>
</evidence>
<name>A0A4E0R6T4_FASHE</name>
<keyword evidence="4" id="KW-0132">Cell division</keyword>